<dbReference type="SUPFAM" id="SSF52833">
    <property type="entry name" value="Thioredoxin-like"/>
    <property type="match status" value="1"/>
</dbReference>
<keyword evidence="3" id="KW-1185">Reference proteome</keyword>
<dbReference type="PROSITE" id="PS51352">
    <property type="entry name" value="THIOREDOXIN_2"/>
    <property type="match status" value="1"/>
</dbReference>
<dbReference type="AlphaFoldDB" id="A0A2K8UEH1"/>
<dbReference type="CDD" id="cd02947">
    <property type="entry name" value="TRX_family"/>
    <property type="match status" value="1"/>
</dbReference>
<dbReference type="InterPro" id="IPR036249">
    <property type="entry name" value="Thioredoxin-like_sf"/>
</dbReference>
<dbReference type="Pfam" id="PF00085">
    <property type="entry name" value="Thioredoxin"/>
    <property type="match status" value="1"/>
</dbReference>
<evidence type="ECO:0000313" key="3">
    <source>
        <dbReference type="Proteomes" id="UP000232638"/>
    </source>
</evidence>
<dbReference type="PANTHER" id="PTHR45663">
    <property type="entry name" value="GEO12009P1"/>
    <property type="match status" value="1"/>
</dbReference>
<evidence type="ECO:0000259" key="1">
    <source>
        <dbReference type="PROSITE" id="PS51352"/>
    </source>
</evidence>
<dbReference type="PRINTS" id="PR00421">
    <property type="entry name" value="THIOREDOXIN"/>
</dbReference>
<dbReference type="PANTHER" id="PTHR45663:SF11">
    <property type="entry name" value="GEO12009P1"/>
    <property type="match status" value="1"/>
</dbReference>
<accession>A0A2K8UEH1</accession>
<dbReference type="Proteomes" id="UP000232638">
    <property type="component" value="Chromosome"/>
</dbReference>
<evidence type="ECO:0000313" key="2">
    <source>
        <dbReference type="EMBL" id="AUB83976.1"/>
    </source>
</evidence>
<proteinExistence type="predicted"/>
<dbReference type="EMBL" id="CP020370">
    <property type="protein sequence ID" value="AUB83976.1"/>
    <property type="molecule type" value="Genomic_DNA"/>
</dbReference>
<sequence length="129" mass="14450">MLLRSNTRPPIFTVDLAQFQALVVEASNQQAILVDFCADWCSACHTLSPHLERVINELDGAIRLARVEIDGGENMKLAALYRLRAFPTVILFQGGQEYGRFSGARSTHQVRDWVLARLGSGEEHRRQGV</sequence>
<name>A0A2K8UEH1_9GAMM</name>
<feature type="domain" description="Thioredoxin" evidence="1">
    <location>
        <begin position="3"/>
        <end position="119"/>
    </location>
</feature>
<dbReference type="GO" id="GO:0005737">
    <property type="term" value="C:cytoplasm"/>
    <property type="evidence" value="ECO:0007669"/>
    <property type="project" value="TreeGrafter"/>
</dbReference>
<dbReference type="GO" id="GO:0015035">
    <property type="term" value="F:protein-disulfide reductase activity"/>
    <property type="evidence" value="ECO:0007669"/>
    <property type="project" value="TreeGrafter"/>
</dbReference>
<dbReference type="InterPro" id="IPR013766">
    <property type="entry name" value="Thioredoxin_domain"/>
</dbReference>
<protein>
    <submittedName>
        <fullName evidence="2">Thiol reductase thioredoxin</fullName>
    </submittedName>
</protein>
<dbReference type="KEGG" id="tsy:THSYN_25615"/>
<organism evidence="2 3">
    <name type="scientific">Candidatus Thiodictyon syntrophicum</name>
    <dbReference type="NCBI Taxonomy" id="1166950"/>
    <lineage>
        <taxon>Bacteria</taxon>
        <taxon>Pseudomonadati</taxon>
        <taxon>Pseudomonadota</taxon>
        <taxon>Gammaproteobacteria</taxon>
        <taxon>Chromatiales</taxon>
        <taxon>Chromatiaceae</taxon>
        <taxon>Thiodictyon</taxon>
    </lineage>
</organism>
<gene>
    <name evidence="2" type="ORF">THSYN_25615</name>
</gene>
<dbReference type="Gene3D" id="3.40.30.10">
    <property type="entry name" value="Glutaredoxin"/>
    <property type="match status" value="1"/>
</dbReference>
<reference evidence="2 3" key="1">
    <citation type="submission" date="2017-03" db="EMBL/GenBank/DDBJ databases">
        <title>Complete genome sequence of Candidatus 'Thiodictyon syntrophicum' sp. nov. strain Cad16T, a photolithoautotroph purple sulfur bacterium isolated from an alpine meromictic lake.</title>
        <authorList>
            <person name="Luedin S.M."/>
            <person name="Pothier J.F."/>
            <person name="Danza F."/>
            <person name="Storelli N."/>
            <person name="Wittwer M."/>
            <person name="Tonolla M."/>
        </authorList>
    </citation>
    <scope>NUCLEOTIDE SEQUENCE [LARGE SCALE GENOMIC DNA]</scope>
    <source>
        <strain evidence="2 3">Cad16T</strain>
    </source>
</reference>
<dbReference type="OrthoDB" id="9790390at2"/>